<sequence>MESTVLVEKNHPCSHSKLVSKVESSIRIDSITIDLDNVDEKIEAEKCSHFSMRGYVSEIRKRDWKMCWPFVSDGDSNNYEEQACLLPPLHVPKFRFWRCQNCVWEVGAKGTAKCYGTALKSCGAELKSTNVCSHGPNFDDAAMLPSDVQEATNQEIPEGSQADVFASLNSTSKCHHSLSIDKNEKKTKDVNGSIIGKHTGSEDNLKQENHRLACVVTEVVSSPIQKADHSDEIVAFKSIGIDLCESGCGHHEVADAEFSENLNCMVNNATGLCEAGKETSIDDQHKELIACGISGEVGSIDDGALSTANKDPVSHPSLELDEYDDPSSESAEIMVGHNSQDVLHENSSGLHRRKTRKVRLLTELLCENGDRDTDSRTRFSLPHAFPDASAGVDKISVLQGEVAIQGKVRRGLGHNSKRKLPQDEDSRSLEMRSPNKVCKEVGILKRDGETAEPIVASESEEDASGRMGLQTGIKIQWAKNKVDRSPIVSKKKNKKVPSFDECLSPDPSQENLPHEIGEKNVDNSRPIAVDGVLAKSVHNAFIGREMDLFPLPDPRMEKNVSEYKKKGKMPQFDDYQVSPTPWNHDILREGPVIRKDVGTINTGGPVFFPFHSAQETSLEKGLDLSLNSYKTAQSYDGKHIPLVENRRSCLFTWQEGTSQIQATRKAEKIEHVGNISFTSKIAQDAPFEKGLHSDPNTKRTSFEMPFRSEKQKYTSQVEIGGCSLMQKKDFCHTKGNEGTIGILEHSAFPRKDVNQRADKVCEQGALDDIPMEIVELMAKNQYERCLPDGEYEKCQLETTSSSRRSQTINFSQLYGLGGLSLFHQETTRKQNPPARRNDIIKIGEMAGPTKQKEVDFFSQADRNPFSMRQPEKSRSPVGFGAFLQLQEKPSGRFQHPASSYNIQNTPQICKQRGEVVGNRSCHTRFQTPGACNTCQSIPQQSKEANQLWSSMMPNHMPFVYSIPPKCVPPSTNVDVFPHSPGTVLKENMNGDRVLKFPNKTANLGKQNRNLGSETLLRAHAEYPFAGKHNGIELNHKPMGSLELYSNETIPAMHLLSLMDAGVQSSAPINMDVNPKYLKRPAIIHNAEPKEFSRLDTGAFKVISTVKHPPRNHNGKNQLAESSRDLIPIMQTTAGASSLSSRHDKRIRKPVDLPSPVIQYKERRKGSDSRTQNKANRSQTSANGSFGTNCGSIPAHSMQIMSFGAPDPSVFSLPFHALENPNKHKLKSRDNNRIVHPQKSSSETEVCCVNRNPADFTIPEAGNMYMIAGEALRFEKDVPFANGSHSLKLDGHKRQRKLPAMKDHRRPPMCSLASRASFCNIRKCQMPCEDQIAPAEIDINFGTTNPFTPGLVEFESLQLSHGSMLKKPDLSKGPPSTPLMAFGSSLDQEVGVEIGRRALTSIIIGHLLLEITKVFIKSAIVGCTSVL</sequence>
<dbReference type="Proteomes" id="UP000309997">
    <property type="component" value="Unassembled WGS sequence"/>
</dbReference>
<proteinExistence type="predicted"/>
<accession>A0ACC4AJ85</accession>
<protein>
    <submittedName>
        <fullName evidence="1">Uncharacterized protein</fullName>
    </submittedName>
</protein>
<dbReference type="EMBL" id="RCHU02000018">
    <property type="protein sequence ID" value="KAL3566234.1"/>
    <property type="molecule type" value="Genomic_DNA"/>
</dbReference>
<keyword evidence="2" id="KW-1185">Reference proteome</keyword>
<evidence type="ECO:0000313" key="1">
    <source>
        <dbReference type="EMBL" id="KAL3566234.1"/>
    </source>
</evidence>
<gene>
    <name evidence="1" type="ORF">D5086_031649</name>
</gene>
<reference evidence="1 2" key="1">
    <citation type="journal article" date="2024" name="Plant Biotechnol. J.">
        <title>Genome and CRISPR/Cas9 system of a widespread forest tree (Populus alba) in the world.</title>
        <authorList>
            <person name="Liu Y.J."/>
            <person name="Jiang P.F."/>
            <person name="Han X.M."/>
            <person name="Li X.Y."/>
            <person name="Wang H.M."/>
            <person name="Wang Y.J."/>
            <person name="Wang X.X."/>
            <person name="Zeng Q.Y."/>
        </authorList>
    </citation>
    <scope>NUCLEOTIDE SEQUENCE [LARGE SCALE GENOMIC DNA]</scope>
    <source>
        <strain evidence="2">cv. PAL-ZL1</strain>
    </source>
</reference>
<evidence type="ECO:0000313" key="2">
    <source>
        <dbReference type="Proteomes" id="UP000309997"/>
    </source>
</evidence>
<organism evidence="1 2">
    <name type="scientific">Populus alba</name>
    <name type="common">White poplar</name>
    <dbReference type="NCBI Taxonomy" id="43335"/>
    <lineage>
        <taxon>Eukaryota</taxon>
        <taxon>Viridiplantae</taxon>
        <taxon>Streptophyta</taxon>
        <taxon>Embryophyta</taxon>
        <taxon>Tracheophyta</taxon>
        <taxon>Spermatophyta</taxon>
        <taxon>Magnoliopsida</taxon>
        <taxon>eudicotyledons</taxon>
        <taxon>Gunneridae</taxon>
        <taxon>Pentapetalae</taxon>
        <taxon>rosids</taxon>
        <taxon>fabids</taxon>
        <taxon>Malpighiales</taxon>
        <taxon>Salicaceae</taxon>
        <taxon>Saliceae</taxon>
        <taxon>Populus</taxon>
    </lineage>
</organism>
<comment type="caution">
    <text evidence="1">The sequence shown here is derived from an EMBL/GenBank/DDBJ whole genome shotgun (WGS) entry which is preliminary data.</text>
</comment>
<name>A0ACC4AJ85_POPAL</name>